<accession>A0AAV9TSN3</accession>
<dbReference type="Proteomes" id="UP001327957">
    <property type="component" value="Unassembled WGS sequence"/>
</dbReference>
<dbReference type="SUPFAM" id="SSF56300">
    <property type="entry name" value="Metallo-dependent phosphatases"/>
    <property type="match status" value="1"/>
</dbReference>
<dbReference type="EMBL" id="JASAOK010000002">
    <property type="protein sequence ID" value="KAK6226393.1"/>
    <property type="molecule type" value="Genomic_DNA"/>
</dbReference>
<evidence type="ECO:0000259" key="2">
    <source>
        <dbReference type="Pfam" id="PF00149"/>
    </source>
</evidence>
<feature type="domain" description="Calcineurin-like phosphoesterase" evidence="2">
    <location>
        <begin position="60"/>
        <end position="267"/>
    </location>
</feature>
<dbReference type="Pfam" id="PF00149">
    <property type="entry name" value="Metallophos"/>
    <property type="match status" value="1"/>
</dbReference>
<dbReference type="CDD" id="cd07379">
    <property type="entry name" value="MPP_239FB"/>
    <property type="match status" value="1"/>
</dbReference>
<reference evidence="3 4" key="1">
    <citation type="submission" date="2023-04" db="EMBL/GenBank/DDBJ databases">
        <title>Colletotrichum tabacum stain YC1 causing leaf anthracnose on Nicotiana tabacum(L.) cv.</title>
        <authorList>
            <person name="Ji Z."/>
            <person name="Wang M."/>
            <person name="Zhang J."/>
            <person name="Wang N."/>
            <person name="Zhou Z."/>
        </authorList>
    </citation>
    <scope>NUCLEOTIDE SEQUENCE [LARGE SCALE GENOMIC DNA]</scope>
    <source>
        <strain evidence="3 4">YC1</strain>
    </source>
</reference>
<evidence type="ECO:0000313" key="3">
    <source>
        <dbReference type="EMBL" id="KAK6226393.1"/>
    </source>
</evidence>
<organism evidence="3 4">
    <name type="scientific">Colletotrichum tabaci</name>
    <dbReference type="NCBI Taxonomy" id="1209068"/>
    <lineage>
        <taxon>Eukaryota</taxon>
        <taxon>Fungi</taxon>
        <taxon>Dikarya</taxon>
        <taxon>Ascomycota</taxon>
        <taxon>Pezizomycotina</taxon>
        <taxon>Sordariomycetes</taxon>
        <taxon>Hypocreomycetidae</taxon>
        <taxon>Glomerellales</taxon>
        <taxon>Glomerellaceae</taxon>
        <taxon>Colletotrichum</taxon>
        <taxon>Colletotrichum destructivum species complex</taxon>
    </lineage>
</organism>
<keyword evidence="3" id="KW-0378">Hydrolase</keyword>
<feature type="compositionally biased region" description="Basic and acidic residues" evidence="1">
    <location>
        <begin position="138"/>
        <end position="150"/>
    </location>
</feature>
<feature type="compositionally biased region" description="Acidic residues" evidence="1">
    <location>
        <begin position="151"/>
        <end position="162"/>
    </location>
</feature>
<dbReference type="AlphaFoldDB" id="A0AAV9TSN3"/>
<dbReference type="InterPro" id="IPR029052">
    <property type="entry name" value="Metallo-depent_PP-like"/>
</dbReference>
<proteinExistence type="predicted"/>
<dbReference type="PANTHER" id="PTHR12905">
    <property type="entry name" value="METALLOPHOSPHOESTERASE"/>
    <property type="match status" value="1"/>
</dbReference>
<dbReference type="InterPro" id="IPR004843">
    <property type="entry name" value="Calcineurin-like_PHP"/>
</dbReference>
<evidence type="ECO:0000313" key="4">
    <source>
        <dbReference type="Proteomes" id="UP001327957"/>
    </source>
</evidence>
<feature type="region of interest" description="Disordered" evidence="1">
    <location>
        <begin position="124"/>
        <end position="169"/>
    </location>
</feature>
<dbReference type="Gene3D" id="3.60.21.10">
    <property type="match status" value="1"/>
</dbReference>
<evidence type="ECO:0000256" key="1">
    <source>
        <dbReference type="SAM" id="MobiDB-lite"/>
    </source>
</evidence>
<sequence>MAFFRTSSGLDAILDRSDGTLWERLRLNPLTTMARYLNDFFPVSLPVAGHDSDGDSVTVVCISDTHNFQPRLPPGDILVHAGDLTASGTRGELRRALDWLKAQPHRHKIVVAGNHDLCLDESLSPSGIGGRSPVAGRSQDEKADESARGQDDDDDDDDDEGNPLDWGDITYLNRTSTTLKLPGRPRGIRVYGSPYTPRHGAWAFQYPRPPDEDPWAGAVPASTDVLVTHGPPKGHMDDPRGGWGCELLLRELWRARPRLHVFGHVHCGHGRETVAFDPLQAAYEDVVLREAVARASGDPRAWARGWASLGQCLAAWVHLWWGGGRGQPGETVLVNAAVVGGIRDRLVREAIVVRI</sequence>
<dbReference type="GO" id="GO:0016787">
    <property type="term" value="F:hydrolase activity"/>
    <property type="evidence" value="ECO:0007669"/>
    <property type="project" value="UniProtKB-KW"/>
</dbReference>
<protein>
    <submittedName>
        <fullName evidence="3">Phosphoric ester hydrolase</fullName>
    </submittedName>
</protein>
<gene>
    <name evidence="3" type="ORF">QIS74_02440</name>
</gene>
<dbReference type="PANTHER" id="PTHR12905:SF28">
    <property type="entry name" value="RHAMNOGALACTURONATE LYASE C-RELATED"/>
    <property type="match status" value="1"/>
</dbReference>
<keyword evidence="4" id="KW-1185">Reference proteome</keyword>
<comment type="caution">
    <text evidence="3">The sequence shown here is derived from an EMBL/GenBank/DDBJ whole genome shotgun (WGS) entry which is preliminary data.</text>
</comment>
<dbReference type="InterPro" id="IPR051693">
    <property type="entry name" value="UPF0046_metallophosphoest"/>
</dbReference>
<name>A0AAV9TSN3_9PEZI</name>